<proteinExistence type="predicted"/>
<reference evidence="2 3" key="1">
    <citation type="submission" date="2021-02" db="EMBL/GenBank/DDBJ databases">
        <title>Genome assembly of Pseudopithomyces chartarum.</title>
        <authorList>
            <person name="Jauregui R."/>
            <person name="Singh J."/>
            <person name="Voisey C."/>
        </authorList>
    </citation>
    <scope>NUCLEOTIDE SEQUENCE [LARGE SCALE GENOMIC DNA]</scope>
    <source>
        <strain evidence="2 3">AGR01</strain>
    </source>
</reference>
<dbReference type="InterPro" id="IPR001283">
    <property type="entry name" value="CRISP-related"/>
</dbReference>
<protein>
    <recommendedName>
        <fullName evidence="1">SCP domain-containing protein</fullName>
    </recommendedName>
</protein>
<dbReference type="PROSITE" id="PS01009">
    <property type="entry name" value="CRISP_1"/>
    <property type="match status" value="1"/>
</dbReference>
<dbReference type="InterPro" id="IPR035940">
    <property type="entry name" value="CAP_sf"/>
</dbReference>
<dbReference type="CDD" id="cd05382">
    <property type="entry name" value="CAP_GAPR1-like"/>
    <property type="match status" value="1"/>
</dbReference>
<feature type="domain" description="SCP" evidence="1">
    <location>
        <begin position="84"/>
        <end position="216"/>
    </location>
</feature>
<accession>A0AAN6LMQ4</accession>
<dbReference type="Gene3D" id="3.40.33.10">
    <property type="entry name" value="CAP"/>
    <property type="match status" value="1"/>
</dbReference>
<evidence type="ECO:0000313" key="2">
    <source>
        <dbReference type="EMBL" id="KAK3200912.1"/>
    </source>
</evidence>
<dbReference type="EMBL" id="WVTA01000017">
    <property type="protein sequence ID" value="KAK3200912.1"/>
    <property type="molecule type" value="Genomic_DNA"/>
</dbReference>
<dbReference type="InterPro" id="IPR034113">
    <property type="entry name" value="SCP_GAPR1-like"/>
</dbReference>
<gene>
    <name evidence="2" type="ORF">GRF29_213g358192</name>
</gene>
<sequence length="220" mass="22812">MRYSTIAASLLASTATAWRLPDFDWSNQGWRPITSSAVAIFAPSKTAVASATHVATTVVASSTPTTKVVAEAASTAVATSGLTTDEQAALDAHNDARAVVGTADLTWDASLAAEALAYAKTLASSGTFQHSGVSGEGENLYMQSGSTSPLANAVKSFVSEKSLYSGQAISSTNYQSFGHYTQVVWKDTTKVGMGVAKGSTGTYVVARYKTPGNFIGEKAY</sequence>
<keyword evidence="3" id="KW-1185">Reference proteome</keyword>
<dbReference type="InterPro" id="IPR014044">
    <property type="entry name" value="CAP_dom"/>
</dbReference>
<organism evidence="2 3">
    <name type="scientific">Pseudopithomyces chartarum</name>
    <dbReference type="NCBI Taxonomy" id="1892770"/>
    <lineage>
        <taxon>Eukaryota</taxon>
        <taxon>Fungi</taxon>
        <taxon>Dikarya</taxon>
        <taxon>Ascomycota</taxon>
        <taxon>Pezizomycotina</taxon>
        <taxon>Dothideomycetes</taxon>
        <taxon>Pleosporomycetidae</taxon>
        <taxon>Pleosporales</taxon>
        <taxon>Massarineae</taxon>
        <taxon>Didymosphaeriaceae</taxon>
        <taxon>Pseudopithomyces</taxon>
    </lineage>
</organism>
<dbReference type="GO" id="GO:0005576">
    <property type="term" value="C:extracellular region"/>
    <property type="evidence" value="ECO:0007669"/>
    <property type="project" value="InterPro"/>
</dbReference>
<dbReference type="Pfam" id="PF00188">
    <property type="entry name" value="CAP"/>
    <property type="match status" value="1"/>
</dbReference>
<dbReference type="PANTHER" id="PTHR10334">
    <property type="entry name" value="CYSTEINE-RICH SECRETORY PROTEIN-RELATED"/>
    <property type="match status" value="1"/>
</dbReference>
<evidence type="ECO:0000259" key="1">
    <source>
        <dbReference type="SMART" id="SM00198"/>
    </source>
</evidence>
<dbReference type="Proteomes" id="UP001280581">
    <property type="component" value="Unassembled WGS sequence"/>
</dbReference>
<evidence type="ECO:0000313" key="3">
    <source>
        <dbReference type="Proteomes" id="UP001280581"/>
    </source>
</evidence>
<dbReference type="SUPFAM" id="SSF55797">
    <property type="entry name" value="PR-1-like"/>
    <property type="match status" value="1"/>
</dbReference>
<dbReference type="AlphaFoldDB" id="A0AAN6LMQ4"/>
<dbReference type="SMART" id="SM00198">
    <property type="entry name" value="SCP"/>
    <property type="match status" value="1"/>
</dbReference>
<name>A0AAN6LMQ4_9PLEO</name>
<comment type="caution">
    <text evidence="2">The sequence shown here is derived from an EMBL/GenBank/DDBJ whole genome shotgun (WGS) entry which is preliminary data.</text>
</comment>
<dbReference type="InterPro" id="IPR018244">
    <property type="entry name" value="Allrgn_V5/Tpx1_CS"/>
</dbReference>
<dbReference type="PRINTS" id="PR00837">
    <property type="entry name" value="V5TPXLIKE"/>
</dbReference>